<gene>
    <name evidence="1" type="ORF">PPENT_87.1.T0550193</name>
</gene>
<sequence>MKLFLLFNKIKSITKICDKSSSLENSEIKNYKIFLRIQKSLRQNSFNEEQLNWSNKEEFIYQLVRRQWQNTQPSLFNKEDIKLNEIQTSCLSKRQINKSNQIKINQK</sequence>
<comment type="caution">
    <text evidence="1">The sequence shown here is derived from an EMBL/GenBank/DDBJ whole genome shotgun (WGS) entry which is preliminary data.</text>
</comment>
<proteinExistence type="predicted"/>
<name>A0A8S1V491_9CILI</name>
<accession>A0A8S1V491</accession>
<dbReference type="EMBL" id="CAJJDO010000055">
    <property type="protein sequence ID" value="CAD8171751.1"/>
    <property type="molecule type" value="Genomic_DNA"/>
</dbReference>
<dbReference type="Proteomes" id="UP000689195">
    <property type="component" value="Unassembled WGS sequence"/>
</dbReference>
<evidence type="ECO:0000313" key="2">
    <source>
        <dbReference type="Proteomes" id="UP000689195"/>
    </source>
</evidence>
<reference evidence="1" key="1">
    <citation type="submission" date="2021-01" db="EMBL/GenBank/DDBJ databases">
        <authorList>
            <consortium name="Genoscope - CEA"/>
            <person name="William W."/>
        </authorList>
    </citation>
    <scope>NUCLEOTIDE SEQUENCE</scope>
</reference>
<keyword evidence="2" id="KW-1185">Reference proteome</keyword>
<dbReference type="AlphaFoldDB" id="A0A8S1V491"/>
<protein>
    <submittedName>
        <fullName evidence="1">Uncharacterized protein</fullName>
    </submittedName>
</protein>
<organism evidence="1 2">
    <name type="scientific">Paramecium pentaurelia</name>
    <dbReference type="NCBI Taxonomy" id="43138"/>
    <lineage>
        <taxon>Eukaryota</taxon>
        <taxon>Sar</taxon>
        <taxon>Alveolata</taxon>
        <taxon>Ciliophora</taxon>
        <taxon>Intramacronucleata</taxon>
        <taxon>Oligohymenophorea</taxon>
        <taxon>Peniculida</taxon>
        <taxon>Parameciidae</taxon>
        <taxon>Paramecium</taxon>
    </lineage>
</organism>
<evidence type="ECO:0000313" key="1">
    <source>
        <dbReference type="EMBL" id="CAD8171751.1"/>
    </source>
</evidence>